<dbReference type="InterPro" id="IPR018490">
    <property type="entry name" value="cNMP-bd_dom_sf"/>
</dbReference>
<proteinExistence type="predicted"/>
<dbReference type="InterPro" id="IPR014710">
    <property type="entry name" value="RmlC-like_jellyroll"/>
</dbReference>
<dbReference type="Gene3D" id="1.10.10.10">
    <property type="entry name" value="Winged helix-like DNA-binding domain superfamily/Winged helix DNA-binding domain"/>
    <property type="match status" value="1"/>
</dbReference>
<dbReference type="RefSeq" id="WP_269036864.1">
    <property type="nucleotide sequence ID" value="NZ_CP114040.1"/>
</dbReference>
<dbReference type="InterPro" id="IPR050397">
    <property type="entry name" value="Env_Response_Regulators"/>
</dbReference>
<accession>A0ABY7H5H2</accession>
<dbReference type="EMBL" id="CP114040">
    <property type="protein sequence ID" value="WAS94527.1"/>
    <property type="molecule type" value="Genomic_DNA"/>
</dbReference>
<dbReference type="Pfam" id="PF00027">
    <property type="entry name" value="cNMP_binding"/>
    <property type="match status" value="1"/>
</dbReference>
<reference evidence="5" key="1">
    <citation type="submission" date="2022-11" db="EMBL/GenBank/DDBJ databases">
        <title>Minimal conservation of predation-associated metabolite biosynthetic gene clusters underscores biosynthetic potential of Myxococcota including descriptions for ten novel species: Archangium lansinium sp. nov., Myxococcus landrumus sp. nov., Nannocystis bai.</title>
        <authorList>
            <person name="Ahearne A."/>
            <person name="Stevens C."/>
            <person name="Dowd S."/>
        </authorList>
    </citation>
    <scope>NUCLEOTIDE SEQUENCE</scope>
    <source>
        <strain evidence="5">Fl3</strain>
    </source>
</reference>
<keyword evidence="2" id="KW-0238">DNA-binding</keyword>
<keyword evidence="1" id="KW-0805">Transcription regulation</keyword>
<dbReference type="PANTHER" id="PTHR24567:SF68">
    <property type="entry name" value="DNA-BINDING TRANSCRIPTIONAL DUAL REGULATOR CRP"/>
    <property type="match status" value="1"/>
</dbReference>
<dbReference type="Proteomes" id="UP001164459">
    <property type="component" value="Chromosome"/>
</dbReference>
<dbReference type="PROSITE" id="PS50042">
    <property type="entry name" value="CNMP_BINDING_3"/>
    <property type="match status" value="1"/>
</dbReference>
<dbReference type="PANTHER" id="PTHR24567">
    <property type="entry name" value="CRP FAMILY TRANSCRIPTIONAL REGULATORY PROTEIN"/>
    <property type="match status" value="1"/>
</dbReference>
<dbReference type="SMART" id="SM00100">
    <property type="entry name" value="cNMP"/>
    <property type="match status" value="1"/>
</dbReference>
<keyword evidence="6" id="KW-1185">Reference proteome</keyword>
<dbReference type="SUPFAM" id="SSF46785">
    <property type="entry name" value="Winged helix' DNA-binding domain"/>
    <property type="match status" value="1"/>
</dbReference>
<dbReference type="Gene3D" id="2.60.120.10">
    <property type="entry name" value="Jelly Rolls"/>
    <property type="match status" value="1"/>
</dbReference>
<name>A0ABY7H5H2_9BACT</name>
<evidence type="ECO:0000259" key="4">
    <source>
        <dbReference type="PROSITE" id="PS50042"/>
    </source>
</evidence>
<dbReference type="SUPFAM" id="SSF51206">
    <property type="entry name" value="cAMP-binding domain-like"/>
    <property type="match status" value="1"/>
</dbReference>
<gene>
    <name evidence="5" type="ORF">O0S08_00055</name>
</gene>
<evidence type="ECO:0000313" key="5">
    <source>
        <dbReference type="EMBL" id="WAS94527.1"/>
    </source>
</evidence>
<evidence type="ECO:0000256" key="1">
    <source>
        <dbReference type="ARBA" id="ARBA00023015"/>
    </source>
</evidence>
<protein>
    <submittedName>
        <fullName evidence="5">Crp/Fnr family transcriptional regulator</fullName>
    </submittedName>
</protein>
<dbReference type="CDD" id="cd00038">
    <property type="entry name" value="CAP_ED"/>
    <property type="match status" value="1"/>
</dbReference>
<evidence type="ECO:0000256" key="3">
    <source>
        <dbReference type="ARBA" id="ARBA00023163"/>
    </source>
</evidence>
<sequence length="234" mass="25719">MIDPILWYLRKQPLFEGLEARRLRQLAAVSACMEFPRGSTIYAPGDASDSAYAVIGGRVRRYQPTARGAITVGYHGARQCFGEECVLSDMPRETFAEAAMPCKLLAFPRSALAMLVVADARIRARLFDLVGARLRSAESRLVLRLRAPLVERTASALLELATRHPHRRGRLQIAPALSMAELADYVGSSRIAMYEAIEKLADAGVIIADGHAQIIDPDAAARFLHTGEESHELH</sequence>
<dbReference type="InterPro" id="IPR000595">
    <property type="entry name" value="cNMP-bd_dom"/>
</dbReference>
<feature type="domain" description="Cyclic nucleotide-binding" evidence="4">
    <location>
        <begin position="14"/>
        <end position="133"/>
    </location>
</feature>
<dbReference type="InterPro" id="IPR012318">
    <property type="entry name" value="HTH_CRP"/>
</dbReference>
<dbReference type="InterPro" id="IPR036388">
    <property type="entry name" value="WH-like_DNA-bd_sf"/>
</dbReference>
<evidence type="ECO:0000256" key="2">
    <source>
        <dbReference type="ARBA" id="ARBA00023125"/>
    </source>
</evidence>
<dbReference type="InterPro" id="IPR036390">
    <property type="entry name" value="WH_DNA-bd_sf"/>
</dbReference>
<evidence type="ECO:0000313" key="6">
    <source>
        <dbReference type="Proteomes" id="UP001164459"/>
    </source>
</evidence>
<keyword evidence="3" id="KW-0804">Transcription</keyword>
<dbReference type="Pfam" id="PF13545">
    <property type="entry name" value="HTH_Crp_2"/>
    <property type="match status" value="1"/>
</dbReference>
<organism evidence="5 6">
    <name type="scientific">Nannocystis punicea</name>
    <dbReference type="NCBI Taxonomy" id="2995304"/>
    <lineage>
        <taxon>Bacteria</taxon>
        <taxon>Pseudomonadati</taxon>
        <taxon>Myxococcota</taxon>
        <taxon>Polyangia</taxon>
        <taxon>Nannocystales</taxon>
        <taxon>Nannocystaceae</taxon>
        <taxon>Nannocystis</taxon>
    </lineage>
</organism>